<dbReference type="FunFam" id="1.10.10.10:FF:000056">
    <property type="entry name" value="IclR family transcriptional regulator"/>
    <property type="match status" value="1"/>
</dbReference>
<dbReference type="InterPro" id="IPR005471">
    <property type="entry name" value="Tscrpt_reg_IclR_N"/>
</dbReference>
<dbReference type="Gene3D" id="3.30.450.40">
    <property type="match status" value="1"/>
</dbReference>
<dbReference type="InterPro" id="IPR014757">
    <property type="entry name" value="Tscrpt_reg_IclR_C"/>
</dbReference>
<dbReference type="SUPFAM" id="SSF46785">
    <property type="entry name" value="Winged helix' DNA-binding domain"/>
    <property type="match status" value="1"/>
</dbReference>
<dbReference type="Pfam" id="PF01614">
    <property type="entry name" value="IclR_C"/>
    <property type="match status" value="1"/>
</dbReference>
<keyword evidence="10" id="KW-1185">Reference proteome</keyword>
<dbReference type="AlphaFoldDB" id="A0A1H1YY90"/>
<dbReference type="Pfam" id="PF09339">
    <property type="entry name" value="HTH_IclR"/>
    <property type="match status" value="1"/>
</dbReference>
<feature type="domain" description="HTH iclR-type" evidence="7">
    <location>
        <begin position="9"/>
        <end position="71"/>
    </location>
</feature>
<evidence type="ECO:0000256" key="6">
    <source>
        <dbReference type="ARBA" id="ARBA00070406"/>
    </source>
</evidence>
<gene>
    <name evidence="9" type="ORF">SAMN04489717_5764</name>
</gene>
<dbReference type="SUPFAM" id="SSF55781">
    <property type="entry name" value="GAF domain-like"/>
    <property type="match status" value="1"/>
</dbReference>
<dbReference type="InterPro" id="IPR036388">
    <property type="entry name" value="WH-like_DNA-bd_sf"/>
</dbReference>
<evidence type="ECO:0000256" key="1">
    <source>
        <dbReference type="ARBA" id="ARBA00022798"/>
    </source>
</evidence>
<protein>
    <recommendedName>
        <fullName evidence="6">Glycerol operon regulatory protein</fullName>
    </recommendedName>
</protein>
<evidence type="ECO:0000259" key="7">
    <source>
        <dbReference type="PROSITE" id="PS51077"/>
    </source>
</evidence>
<evidence type="ECO:0000259" key="8">
    <source>
        <dbReference type="PROSITE" id="PS51078"/>
    </source>
</evidence>
<feature type="domain" description="IclR-ED" evidence="8">
    <location>
        <begin position="72"/>
        <end position="255"/>
    </location>
</feature>
<reference evidence="9 10" key="1">
    <citation type="submission" date="2016-10" db="EMBL/GenBank/DDBJ databases">
        <authorList>
            <person name="de Groot N.N."/>
        </authorList>
    </citation>
    <scope>NUCLEOTIDE SEQUENCE [LARGE SCALE GENOMIC DNA]</scope>
    <source>
        <strain evidence="9 10">DSM 22024</strain>
    </source>
</reference>
<evidence type="ECO:0000313" key="9">
    <source>
        <dbReference type="EMBL" id="SDT26282.1"/>
    </source>
</evidence>
<proteinExistence type="predicted"/>
<dbReference type="EMBL" id="LT629732">
    <property type="protein sequence ID" value="SDT26282.1"/>
    <property type="molecule type" value="Genomic_DNA"/>
</dbReference>
<dbReference type="GO" id="GO:0003677">
    <property type="term" value="F:DNA binding"/>
    <property type="evidence" value="ECO:0007669"/>
    <property type="project" value="UniProtKB-KW"/>
</dbReference>
<dbReference type="Proteomes" id="UP000198983">
    <property type="component" value="Chromosome I"/>
</dbReference>
<dbReference type="InterPro" id="IPR050707">
    <property type="entry name" value="HTH_MetabolicPath_Reg"/>
</dbReference>
<dbReference type="InterPro" id="IPR036390">
    <property type="entry name" value="WH_DNA-bd_sf"/>
</dbReference>
<keyword evidence="2" id="KW-0805">Transcription regulation</keyword>
<dbReference type="GO" id="GO:0045892">
    <property type="term" value="P:negative regulation of DNA-templated transcription"/>
    <property type="evidence" value="ECO:0007669"/>
    <property type="project" value="TreeGrafter"/>
</dbReference>
<dbReference type="PROSITE" id="PS51077">
    <property type="entry name" value="HTH_ICLR"/>
    <property type="match status" value="1"/>
</dbReference>
<evidence type="ECO:0000256" key="3">
    <source>
        <dbReference type="ARBA" id="ARBA00023125"/>
    </source>
</evidence>
<dbReference type="InterPro" id="IPR029016">
    <property type="entry name" value="GAF-like_dom_sf"/>
</dbReference>
<evidence type="ECO:0000256" key="4">
    <source>
        <dbReference type="ARBA" id="ARBA00023163"/>
    </source>
</evidence>
<keyword evidence="1" id="KW-0319">Glycerol metabolism</keyword>
<sequence length="268" mass="29651">MTDPTTGAVKSAERTLAILELLTRHEEPLTFTAIAQTLRYPRSSLHGLLRTLVERGWAEFDADQRCYSLGLRTLEAGNAYTRTLGLVERALPLMERIRDTIDETVQLAVLDGVHNVYVAKVDGRQTLTLASEVGRRLPAHATGVGKVLLAGLPRDDLEARLPAGPLPSFTRHTVTDKARLLGQLRTVARRGFAVDNEEYTLGIRCVAVPVYDVSRRTVAALSVSVPAIRCTPAHRENAHRLLTEAAHRLSAELGYERRHRAGPTLEEW</sequence>
<accession>A0A1H1YY90</accession>
<dbReference type="OrthoDB" id="7274111at2"/>
<evidence type="ECO:0000256" key="2">
    <source>
        <dbReference type="ARBA" id="ARBA00023015"/>
    </source>
</evidence>
<keyword evidence="3 9" id="KW-0238">DNA-binding</keyword>
<dbReference type="GO" id="GO:0006071">
    <property type="term" value="P:glycerol metabolic process"/>
    <property type="evidence" value="ECO:0007669"/>
    <property type="project" value="UniProtKB-KW"/>
</dbReference>
<dbReference type="PANTHER" id="PTHR30136">
    <property type="entry name" value="HELIX-TURN-HELIX TRANSCRIPTIONAL REGULATOR, ICLR FAMILY"/>
    <property type="match status" value="1"/>
</dbReference>
<dbReference type="GO" id="GO:0003700">
    <property type="term" value="F:DNA-binding transcription factor activity"/>
    <property type="evidence" value="ECO:0007669"/>
    <property type="project" value="TreeGrafter"/>
</dbReference>
<comment type="function">
    <text evidence="5">May be an activator protein for the gylABX operon.</text>
</comment>
<keyword evidence="4" id="KW-0804">Transcription</keyword>
<dbReference type="PANTHER" id="PTHR30136:SF24">
    <property type="entry name" value="HTH-TYPE TRANSCRIPTIONAL REPRESSOR ALLR"/>
    <property type="match status" value="1"/>
</dbReference>
<dbReference type="STRING" id="117157.SAMN04489717_5764"/>
<organism evidence="9 10">
    <name type="scientific">Actinopolymorpha singaporensis</name>
    <dbReference type="NCBI Taxonomy" id="117157"/>
    <lineage>
        <taxon>Bacteria</taxon>
        <taxon>Bacillati</taxon>
        <taxon>Actinomycetota</taxon>
        <taxon>Actinomycetes</taxon>
        <taxon>Propionibacteriales</taxon>
        <taxon>Actinopolymorphaceae</taxon>
        <taxon>Actinopolymorpha</taxon>
    </lineage>
</organism>
<dbReference type="RefSeq" id="WP_092656831.1">
    <property type="nucleotide sequence ID" value="NZ_LT629732.1"/>
</dbReference>
<dbReference type="PROSITE" id="PS51078">
    <property type="entry name" value="ICLR_ED"/>
    <property type="match status" value="1"/>
</dbReference>
<evidence type="ECO:0000313" key="10">
    <source>
        <dbReference type="Proteomes" id="UP000198983"/>
    </source>
</evidence>
<evidence type="ECO:0000256" key="5">
    <source>
        <dbReference type="ARBA" id="ARBA00058938"/>
    </source>
</evidence>
<name>A0A1H1YY90_9ACTN</name>
<dbReference type="Gene3D" id="1.10.10.10">
    <property type="entry name" value="Winged helix-like DNA-binding domain superfamily/Winged helix DNA-binding domain"/>
    <property type="match status" value="1"/>
</dbReference>
<dbReference type="SMART" id="SM00346">
    <property type="entry name" value="HTH_ICLR"/>
    <property type="match status" value="1"/>
</dbReference>